<keyword evidence="5 10" id="KW-0472">Membrane</keyword>
<evidence type="ECO:0000256" key="1">
    <source>
        <dbReference type="ARBA" id="ARBA00004141"/>
    </source>
</evidence>
<proteinExistence type="inferred from homology"/>
<evidence type="ECO:0000313" key="13">
    <source>
        <dbReference type="EMBL" id="KAF2140780.1"/>
    </source>
</evidence>
<evidence type="ECO:0000256" key="3">
    <source>
        <dbReference type="ARBA" id="ARBA00022692"/>
    </source>
</evidence>
<evidence type="ECO:0000256" key="4">
    <source>
        <dbReference type="ARBA" id="ARBA00022989"/>
    </source>
</evidence>
<dbReference type="PROSITE" id="PS50216">
    <property type="entry name" value="DHHC"/>
    <property type="match status" value="1"/>
</dbReference>
<evidence type="ECO:0000313" key="14">
    <source>
        <dbReference type="Proteomes" id="UP000799438"/>
    </source>
</evidence>
<keyword evidence="3 10" id="KW-0812">Transmembrane</keyword>
<feature type="compositionally biased region" description="Polar residues" evidence="11">
    <location>
        <begin position="429"/>
        <end position="443"/>
    </location>
</feature>
<evidence type="ECO:0000256" key="7">
    <source>
        <dbReference type="ARBA" id="ARBA00023288"/>
    </source>
</evidence>
<evidence type="ECO:0000256" key="5">
    <source>
        <dbReference type="ARBA" id="ARBA00023136"/>
    </source>
</evidence>
<dbReference type="OrthoDB" id="302728at2759"/>
<feature type="region of interest" description="Disordered" evidence="11">
    <location>
        <begin position="399"/>
        <end position="447"/>
    </location>
</feature>
<keyword evidence="14" id="KW-1185">Reference proteome</keyword>
<organism evidence="13 14">
    <name type="scientific">Aplosporella prunicola CBS 121167</name>
    <dbReference type="NCBI Taxonomy" id="1176127"/>
    <lineage>
        <taxon>Eukaryota</taxon>
        <taxon>Fungi</taxon>
        <taxon>Dikarya</taxon>
        <taxon>Ascomycota</taxon>
        <taxon>Pezizomycotina</taxon>
        <taxon>Dothideomycetes</taxon>
        <taxon>Dothideomycetes incertae sedis</taxon>
        <taxon>Botryosphaeriales</taxon>
        <taxon>Aplosporellaceae</taxon>
        <taxon>Aplosporella</taxon>
    </lineage>
</organism>
<protein>
    <recommendedName>
        <fullName evidence="10">Palmitoyltransferase</fullName>
        <ecNumber evidence="10">2.3.1.225</ecNumber>
    </recommendedName>
</protein>
<evidence type="ECO:0000256" key="6">
    <source>
        <dbReference type="ARBA" id="ARBA00023139"/>
    </source>
</evidence>
<accession>A0A6A6B9N3</accession>
<dbReference type="RefSeq" id="XP_033396493.1">
    <property type="nucleotide sequence ID" value="XM_033538256.1"/>
</dbReference>
<dbReference type="AlphaFoldDB" id="A0A6A6B9N3"/>
<dbReference type="PANTHER" id="PTHR12246">
    <property type="entry name" value="PALMITOYLTRANSFERASE ZDHHC16"/>
    <property type="match status" value="1"/>
</dbReference>
<feature type="transmembrane region" description="Helical" evidence="10">
    <location>
        <begin position="29"/>
        <end position="51"/>
    </location>
</feature>
<dbReference type="InterPro" id="IPR001594">
    <property type="entry name" value="Palmitoyltrfase_DHHC"/>
</dbReference>
<comment type="domain">
    <text evidence="10">The DHHC domain is required for palmitoyltransferase activity.</text>
</comment>
<dbReference type="Proteomes" id="UP000799438">
    <property type="component" value="Unassembled WGS sequence"/>
</dbReference>
<evidence type="ECO:0000256" key="10">
    <source>
        <dbReference type="RuleBase" id="RU079119"/>
    </source>
</evidence>
<evidence type="ECO:0000256" key="8">
    <source>
        <dbReference type="ARBA" id="ARBA00023315"/>
    </source>
</evidence>
<dbReference type="EMBL" id="ML995489">
    <property type="protein sequence ID" value="KAF2140780.1"/>
    <property type="molecule type" value="Genomic_DNA"/>
</dbReference>
<feature type="transmembrane region" description="Helical" evidence="10">
    <location>
        <begin position="214"/>
        <end position="237"/>
    </location>
</feature>
<dbReference type="GO" id="GO:0019706">
    <property type="term" value="F:protein-cysteine S-palmitoyltransferase activity"/>
    <property type="evidence" value="ECO:0007669"/>
    <property type="project" value="UniProtKB-EC"/>
</dbReference>
<dbReference type="GO" id="GO:0016020">
    <property type="term" value="C:membrane"/>
    <property type="evidence" value="ECO:0007669"/>
    <property type="project" value="UniProtKB-SubCell"/>
</dbReference>
<dbReference type="EC" id="2.3.1.225" evidence="10"/>
<evidence type="ECO:0000256" key="2">
    <source>
        <dbReference type="ARBA" id="ARBA00022679"/>
    </source>
</evidence>
<keyword evidence="6" id="KW-0564">Palmitate</keyword>
<dbReference type="GeneID" id="54295752"/>
<feature type="transmembrane region" description="Helical" evidence="10">
    <location>
        <begin position="71"/>
        <end position="91"/>
    </location>
</feature>
<dbReference type="Pfam" id="PF01529">
    <property type="entry name" value="DHHC"/>
    <property type="match status" value="1"/>
</dbReference>
<gene>
    <name evidence="13" type="ORF">K452DRAFT_252669</name>
</gene>
<feature type="transmembrane region" description="Helical" evidence="10">
    <location>
        <begin position="173"/>
        <end position="194"/>
    </location>
</feature>
<sequence length="621" mass="70075">MATLASDSPPPSPSYTMRRKSLARKCERYICGVFSYFPLAIVYGLTTWAVWVSTQIDMLETKTKSKSHTSAVLAVIFYAMLNWCYTTAVFTDPGSPIDTTKSGYSSLPTQEVSRPYTSFTVKSTGELRFCKKCQTRKPDRAHHCSTCKRCVLKMDHHCPWLATCVGLRNYKPFLLFLVYLSIFCWISFAASGGWCWNEFTNDSYMDNLMPVNYIVLAVISGIVGLVITGFTAWHIMLAARGTTTIESLEKTRYLSPLRKSKQQFNAHHGQRNYVDGDIEPRTSIGDAIMEVPGVTRPEEGEEYSMRNSPAERSLRRNWAEVEAQRERDRYNEYLEELDSEKLPNAFDLGWKRNMMHVLGENRILWFLPICNTTGDGWQWEASQKWVAERERIAEERFTQMQRQKDRERAAGWGIDSPPRRASPPPRISYTVSNNRNSWGSIPTKQKRDSRFLMTSDGLATVPLAGRRSPNKADQILGRAPGLYSDDPLADSMGMGVQMQNMPPRRSIYGDLEDDDDDDDYEDSSDEGPATAELAEARRKASLALAQAQLEGRRPSRAEIKAEMKAAAAEATSTTATAAATTTTTAENWNDVPDDMFSAAGKARAAVRKKRAEEEWQEWGPS</sequence>
<comment type="catalytic activity">
    <reaction evidence="9 10">
        <text>L-cysteinyl-[protein] + hexadecanoyl-CoA = S-hexadecanoyl-L-cysteinyl-[protein] + CoA</text>
        <dbReference type="Rhea" id="RHEA:36683"/>
        <dbReference type="Rhea" id="RHEA-COMP:10131"/>
        <dbReference type="Rhea" id="RHEA-COMP:11032"/>
        <dbReference type="ChEBI" id="CHEBI:29950"/>
        <dbReference type="ChEBI" id="CHEBI:57287"/>
        <dbReference type="ChEBI" id="CHEBI:57379"/>
        <dbReference type="ChEBI" id="CHEBI:74151"/>
        <dbReference type="EC" id="2.3.1.225"/>
    </reaction>
</comment>
<feature type="compositionally biased region" description="Acidic residues" evidence="11">
    <location>
        <begin position="510"/>
        <end position="525"/>
    </location>
</feature>
<comment type="subcellular location">
    <subcellularLocation>
        <location evidence="1">Membrane</location>
        <topology evidence="1">Multi-pass membrane protein</topology>
    </subcellularLocation>
</comment>
<evidence type="ECO:0000259" key="12">
    <source>
        <dbReference type="Pfam" id="PF01529"/>
    </source>
</evidence>
<evidence type="ECO:0000256" key="11">
    <source>
        <dbReference type="SAM" id="MobiDB-lite"/>
    </source>
</evidence>
<dbReference type="InterPro" id="IPR039859">
    <property type="entry name" value="PFA4/ZDH16/20/ERF2-like"/>
</dbReference>
<keyword evidence="7" id="KW-0449">Lipoprotein</keyword>
<keyword evidence="2 10" id="KW-0808">Transferase</keyword>
<reference evidence="13" key="1">
    <citation type="journal article" date="2020" name="Stud. Mycol.">
        <title>101 Dothideomycetes genomes: a test case for predicting lifestyles and emergence of pathogens.</title>
        <authorList>
            <person name="Haridas S."/>
            <person name="Albert R."/>
            <person name="Binder M."/>
            <person name="Bloem J."/>
            <person name="Labutti K."/>
            <person name="Salamov A."/>
            <person name="Andreopoulos B."/>
            <person name="Baker S."/>
            <person name="Barry K."/>
            <person name="Bills G."/>
            <person name="Bluhm B."/>
            <person name="Cannon C."/>
            <person name="Castanera R."/>
            <person name="Culley D."/>
            <person name="Daum C."/>
            <person name="Ezra D."/>
            <person name="Gonzalez J."/>
            <person name="Henrissat B."/>
            <person name="Kuo A."/>
            <person name="Liang C."/>
            <person name="Lipzen A."/>
            <person name="Lutzoni F."/>
            <person name="Magnuson J."/>
            <person name="Mondo S."/>
            <person name="Nolan M."/>
            <person name="Ohm R."/>
            <person name="Pangilinan J."/>
            <person name="Park H.-J."/>
            <person name="Ramirez L."/>
            <person name="Alfaro M."/>
            <person name="Sun H."/>
            <person name="Tritt A."/>
            <person name="Yoshinaga Y."/>
            <person name="Zwiers L.-H."/>
            <person name="Turgeon B."/>
            <person name="Goodwin S."/>
            <person name="Spatafora J."/>
            <person name="Crous P."/>
            <person name="Grigoriev I."/>
        </authorList>
    </citation>
    <scope>NUCLEOTIDE SEQUENCE</scope>
    <source>
        <strain evidence="13">CBS 121167</strain>
    </source>
</reference>
<keyword evidence="4 10" id="KW-1133">Transmembrane helix</keyword>
<comment type="similarity">
    <text evidence="10">Belongs to the DHHC palmitoyltransferase family.</text>
</comment>
<keyword evidence="8 10" id="KW-0012">Acyltransferase</keyword>
<name>A0A6A6B9N3_9PEZI</name>
<feature type="domain" description="Palmitoyltransferase DHHC" evidence="12">
    <location>
        <begin position="125"/>
        <end position="250"/>
    </location>
</feature>
<evidence type="ECO:0000256" key="9">
    <source>
        <dbReference type="ARBA" id="ARBA00048048"/>
    </source>
</evidence>
<feature type="compositionally biased region" description="Basic and acidic residues" evidence="11">
    <location>
        <begin position="399"/>
        <end position="409"/>
    </location>
</feature>
<feature type="region of interest" description="Disordered" evidence="11">
    <location>
        <begin position="461"/>
        <end position="529"/>
    </location>
</feature>